<evidence type="ECO:0000313" key="3">
    <source>
        <dbReference type="Proteomes" id="UP000177306"/>
    </source>
</evidence>
<proteinExistence type="predicted"/>
<dbReference type="InterPro" id="IPR051797">
    <property type="entry name" value="TrmB-like"/>
</dbReference>
<gene>
    <name evidence="2" type="ORF">A3A38_00610</name>
</gene>
<dbReference type="CDD" id="cd00130">
    <property type="entry name" value="PAS"/>
    <property type="match status" value="1"/>
</dbReference>
<dbReference type="EMBL" id="MFLY01000030">
    <property type="protein sequence ID" value="OGG72801.1"/>
    <property type="molecule type" value="Genomic_DNA"/>
</dbReference>
<dbReference type="Pfam" id="PF01978">
    <property type="entry name" value="TrmB"/>
    <property type="match status" value="1"/>
</dbReference>
<dbReference type="InterPro" id="IPR002831">
    <property type="entry name" value="Tscrpt_reg_TrmB_N"/>
</dbReference>
<dbReference type="SMART" id="SM00091">
    <property type="entry name" value="PAS"/>
    <property type="match status" value="1"/>
</dbReference>
<dbReference type="PANTHER" id="PTHR34293">
    <property type="entry name" value="HTH-TYPE TRANSCRIPTIONAL REGULATOR TRMBL2"/>
    <property type="match status" value="1"/>
</dbReference>
<dbReference type="Gene3D" id="1.10.10.10">
    <property type="entry name" value="Winged helix-like DNA-binding domain superfamily/Winged helix DNA-binding domain"/>
    <property type="match status" value="1"/>
</dbReference>
<dbReference type="InterPro" id="IPR000014">
    <property type="entry name" value="PAS"/>
</dbReference>
<protein>
    <recommendedName>
        <fullName evidence="1">PAS domain-containing protein</fullName>
    </recommendedName>
</protein>
<dbReference type="SUPFAM" id="SSF46785">
    <property type="entry name" value="Winged helix' DNA-binding domain"/>
    <property type="match status" value="1"/>
</dbReference>
<feature type="domain" description="PAS" evidence="1">
    <location>
        <begin position="115"/>
        <end position="161"/>
    </location>
</feature>
<evidence type="ECO:0000259" key="1">
    <source>
        <dbReference type="PROSITE" id="PS50112"/>
    </source>
</evidence>
<dbReference type="PANTHER" id="PTHR34293:SF1">
    <property type="entry name" value="HTH-TYPE TRANSCRIPTIONAL REGULATOR TRMBL2"/>
    <property type="match status" value="1"/>
</dbReference>
<reference evidence="2 3" key="1">
    <citation type="journal article" date="2016" name="Nat. Commun.">
        <title>Thousands of microbial genomes shed light on interconnected biogeochemical processes in an aquifer system.</title>
        <authorList>
            <person name="Anantharaman K."/>
            <person name="Brown C.T."/>
            <person name="Hug L.A."/>
            <person name="Sharon I."/>
            <person name="Castelle C.J."/>
            <person name="Probst A.J."/>
            <person name="Thomas B.C."/>
            <person name="Singh A."/>
            <person name="Wilkins M.J."/>
            <person name="Karaoz U."/>
            <person name="Brodie E.L."/>
            <person name="Williams K.H."/>
            <person name="Hubbard S.S."/>
            <person name="Banfield J.F."/>
        </authorList>
    </citation>
    <scope>NUCLEOTIDE SEQUENCE [LARGE SCALE GENOMIC DNA]</scope>
</reference>
<name>A0A1F6EGN0_9BACT</name>
<dbReference type="InterPro" id="IPR036390">
    <property type="entry name" value="WH_DNA-bd_sf"/>
</dbReference>
<dbReference type="Proteomes" id="UP000177306">
    <property type="component" value="Unassembled WGS sequence"/>
</dbReference>
<dbReference type="SUPFAM" id="SSF55785">
    <property type="entry name" value="PYP-like sensor domain (PAS domain)"/>
    <property type="match status" value="1"/>
</dbReference>
<accession>A0A1F6EGN0</accession>
<dbReference type="InterPro" id="IPR035965">
    <property type="entry name" value="PAS-like_dom_sf"/>
</dbReference>
<dbReference type="InterPro" id="IPR036388">
    <property type="entry name" value="WH-like_DNA-bd_sf"/>
</dbReference>
<comment type="caution">
    <text evidence="2">The sequence shown here is derived from an EMBL/GenBank/DDBJ whole genome shotgun (WGS) entry which is preliminary data.</text>
</comment>
<dbReference type="NCBIfam" id="TIGR00229">
    <property type="entry name" value="sensory_box"/>
    <property type="match status" value="1"/>
</dbReference>
<dbReference type="PROSITE" id="PS50112">
    <property type="entry name" value="PAS"/>
    <property type="match status" value="1"/>
</dbReference>
<evidence type="ECO:0000313" key="2">
    <source>
        <dbReference type="EMBL" id="OGG72801.1"/>
    </source>
</evidence>
<dbReference type="Gene3D" id="3.30.450.20">
    <property type="entry name" value="PAS domain"/>
    <property type="match status" value="1"/>
</dbReference>
<sequence>MVKQLQKVIEELGYSPNEAKVYLAALVLGEAHVSDIAAKAKMPRTSVQVIVDNLHKDGLMNFYVQRRYKYWVAENPERLLANFQKREEAMREALPSLAAMRKASRGTRRRGDAAGASLFRMLADASPQAVLIANEDVEIEYVNAVWEKEFGYSLDEVYGKNPRMLQSGKTPREVYERIWKALKAGKMFQSDEVVDKRKDGTLFNLLATIFPVNHGGRIFYIQILDDITGAKRVETTKRHFLQIATADLGRMR</sequence>
<dbReference type="AlphaFoldDB" id="A0A1F6EGN0"/>
<dbReference type="Pfam" id="PF13426">
    <property type="entry name" value="PAS_9"/>
    <property type="match status" value="1"/>
</dbReference>
<organism evidence="2 3">
    <name type="scientific">Candidatus Kaiserbacteria bacterium RIFCSPLOWO2_01_FULL_53_17</name>
    <dbReference type="NCBI Taxonomy" id="1798511"/>
    <lineage>
        <taxon>Bacteria</taxon>
        <taxon>Candidatus Kaiseribacteriota</taxon>
    </lineage>
</organism>